<protein>
    <submittedName>
        <fullName evidence="2">Uncharacterized protein</fullName>
    </submittedName>
</protein>
<dbReference type="RefSeq" id="XP_001592223.1">
    <property type="nucleotide sequence ID" value="XM_001592173.1"/>
</dbReference>
<accession>A7EMB5</accession>
<feature type="region of interest" description="Disordered" evidence="1">
    <location>
        <begin position="1"/>
        <end position="21"/>
    </location>
</feature>
<dbReference type="InParanoid" id="A7EMB5"/>
<name>A7EMB5_SCLS1</name>
<evidence type="ECO:0000313" key="3">
    <source>
        <dbReference type="Proteomes" id="UP000001312"/>
    </source>
</evidence>
<gene>
    <name evidence="2" type="ORF">SS1G_06463</name>
</gene>
<dbReference type="AlphaFoldDB" id="A7EMB5"/>
<dbReference type="GeneID" id="5488544"/>
<keyword evidence="3" id="KW-1185">Reference proteome</keyword>
<sequence>MPEEAEAPDRNVFAPGNKGHHHHYDNHHKIISLEKFFRKSGVIYQISMFVQEFVCRKASVKVYHTRNAPFFQLVSNKQE</sequence>
<evidence type="ECO:0000256" key="1">
    <source>
        <dbReference type="SAM" id="MobiDB-lite"/>
    </source>
</evidence>
<reference evidence="3" key="1">
    <citation type="journal article" date="2011" name="PLoS Genet.">
        <title>Genomic analysis of the necrotrophic fungal pathogens Sclerotinia sclerotiorum and Botrytis cinerea.</title>
        <authorList>
            <person name="Amselem J."/>
            <person name="Cuomo C.A."/>
            <person name="van Kan J.A."/>
            <person name="Viaud M."/>
            <person name="Benito E.P."/>
            <person name="Couloux A."/>
            <person name="Coutinho P.M."/>
            <person name="de Vries R.P."/>
            <person name="Dyer P.S."/>
            <person name="Fillinger S."/>
            <person name="Fournier E."/>
            <person name="Gout L."/>
            <person name="Hahn M."/>
            <person name="Kohn L."/>
            <person name="Lapalu N."/>
            <person name="Plummer K.M."/>
            <person name="Pradier J.M."/>
            <person name="Quevillon E."/>
            <person name="Sharon A."/>
            <person name="Simon A."/>
            <person name="ten Have A."/>
            <person name="Tudzynski B."/>
            <person name="Tudzynski P."/>
            <person name="Wincker P."/>
            <person name="Andrew M."/>
            <person name="Anthouard V."/>
            <person name="Beever R.E."/>
            <person name="Beffa R."/>
            <person name="Benoit I."/>
            <person name="Bouzid O."/>
            <person name="Brault B."/>
            <person name="Chen Z."/>
            <person name="Choquer M."/>
            <person name="Collemare J."/>
            <person name="Cotton P."/>
            <person name="Danchin E.G."/>
            <person name="Da Silva C."/>
            <person name="Gautier A."/>
            <person name="Giraud C."/>
            <person name="Giraud T."/>
            <person name="Gonzalez C."/>
            <person name="Grossetete S."/>
            <person name="Guldener U."/>
            <person name="Henrissat B."/>
            <person name="Howlett B.J."/>
            <person name="Kodira C."/>
            <person name="Kretschmer M."/>
            <person name="Lappartient A."/>
            <person name="Leroch M."/>
            <person name="Levis C."/>
            <person name="Mauceli E."/>
            <person name="Neuveglise C."/>
            <person name="Oeser B."/>
            <person name="Pearson M."/>
            <person name="Poulain J."/>
            <person name="Poussereau N."/>
            <person name="Quesneville H."/>
            <person name="Rascle C."/>
            <person name="Schumacher J."/>
            <person name="Segurens B."/>
            <person name="Sexton A."/>
            <person name="Silva E."/>
            <person name="Sirven C."/>
            <person name="Soanes D.M."/>
            <person name="Talbot N.J."/>
            <person name="Templeton M."/>
            <person name="Yandava C."/>
            <person name="Yarden O."/>
            <person name="Zeng Q."/>
            <person name="Rollins J.A."/>
            <person name="Lebrun M.H."/>
            <person name="Dickman M."/>
        </authorList>
    </citation>
    <scope>NUCLEOTIDE SEQUENCE [LARGE SCALE GENOMIC DNA]</scope>
    <source>
        <strain evidence="3">ATCC 18683 / 1980 / Ss-1</strain>
    </source>
</reference>
<dbReference type="Proteomes" id="UP000001312">
    <property type="component" value="Unassembled WGS sequence"/>
</dbReference>
<proteinExistence type="predicted"/>
<dbReference type="KEGG" id="ssl:SS1G_06463"/>
<dbReference type="EMBL" id="CH476628">
    <property type="protein sequence ID" value="EDO03981.1"/>
    <property type="molecule type" value="Genomic_DNA"/>
</dbReference>
<evidence type="ECO:0000313" key="2">
    <source>
        <dbReference type="EMBL" id="EDO03981.1"/>
    </source>
</evidence>
<organism evidence="2 3">
    <name type="scientific">Sclerotinia sclerotiorum (strain ATCC 18683 / 1980 / Ss-1)</name>
    <name type="common">White mold</name>
    <name type="synonym">Whetzelinia sclerotiorum</name>
    <dbReference type="NCBI Taxonomy" id="665079"/>
    <lineage>
        <taxon>Eukaryota</taxon>
        <taxon>Fungi</taxon>
        <taxon>Dikarya</taxon>
        <taxon>Ascomycota</taxon>
        <taxon>Pezizomycotina</taxon>
        <taxon>Leotiomycetes</taxon>
        <taxon>Helotiales</taxon>
        <taxon>Sclerotiniaceae</taxon>
        <taxon>Sclerotinia</taxon>
    </lineage>
</organism>